<dbReference type="GO" id="GO:0003989">
    <property type="term" value="F:acetyl-CoA carboxylase activity"/>
    <property type="evidence" value="ECO:0007669"/>
    <property type="project" value="InterPro"/>
</dbReference>
<reference evidence="1 2" key="1">
    <citation type="submission" date="2019-03" db="EMBL/GenBank/DDBJ databases">
        <title>Genomic Encyclopedia of Type Strains, Phase IV (KMG-IV): sequencing the most valuable type-strain genomes for metagenomic binning, comparative biology and taxonomic classification.</title>
        <authorList>
            <person name="Goeker M."/>
        </authorList>
    </citation>
    <scope>NUCLEOTIDE SEQUENCE [LARGE SCALE GENOMIC DNA]</scope>
    <source>
        <strain evidence="1 2">DSM 45361</strain>
    </source>
</reference>
<evidence type="ECO:0000313" key="1">
    <source>
        <dbReference type="EMBL" id="TDP90579.1"/>
    </source>
</evidence>
<comment type="caution">
    <text evidence="1">The sequence shown here is derived from an EMBL/GenBank/DDBJ whole genome shotgun (WGS) entry which is preliminary data.</text>
</comment>
<dbReference type="AlphaFoldDB" id="A0A4R6RUD8"/>
<protein>
    <submittedName>
        <fullName evidence="1">Acyl-CoA carboxylase epsilon subunit-like protein</fullName>
    </submittedName>
</protein>
<proteinExistence type="predicted"/>
<gene>
    <name evidence="1" type="ORF">EV186_110120</name>
</gene>
<dbReference type="InterPro" id="IPR032716">
    <property type="entry name" value="ACC_epsilon"/>
</dbReference>
<accession>A0A4R6RUD8</accession>
<dbReference type="Pfam" id="PF13822">
    <property type="entry name" value="ACC_epsilon"/>
    <property type="match status" value="1"/>
</dbReference>
<dbReference type="GO" id="GO:0004658">
    <property type="term" value="F:propionyl-CoA carboxylase activity"/>
    <property type="evidence" value="ECO:0007669"/>
    <property type="project" value="InterPro"/>
</dbReference>
<sequence>MIRVVKGNPDDAELAAVTVVLLAAAAATRSTGPSVERAGWRPPQWTLGRGEPWRRSGHAVLSWRRHHPAGKGR</sequence>
<keyword evidence="2" id="KW-1185">Reference proteome</keyword>
<dbReference type="EMBL" id="SNXZ01000010">
    <property type="protein sequence ID" value="TDP90579.1"/>
    <property type="molecule type" value="Genomic_DNA"/>
</dbReference>
<dbReference type="RefSeq" id="WP_133854097.1">
    <property type="nucleotide sequence ID" value="NZ_SNXZ01000010.1"/>
</dbReference>
<evidence type="ECO:0000313" key="2">
    <source>
        <dbReference type="Proteomes" id="UP000295444"/>
    </source>
</evidence>
<dbReference type="Proteomes" id="UP000295444">
    <property type="component" value="Unassembled WGS sequence"/>
</dbReference>
<organism evidence="1 2">
    <name type="scientific">Labedaea rhizosphaerae</name>
    <dbReference type="NCBI Taxonomy" id="598644"/>
    <lineage>
        <taxon>Bacteria</taxon>
        <taxon>Bacillati</taxon>
        <taxon>Actinomycetota</taxon>
        <taxon>Actinomycetes</taxon>
        <taxon>Pseudonocardiales</taxon>
        <taxon>Pseudonocardiaceae</taxon>
        <taxon>Labedaea</taxon>
    </lineage>
</organism>
<name>A0A4R6RUD8_LABRH</name>